<comment type="caution">
    <text evidence="3">The sequence shown here is derived from an EMBL/GenBank/DDBJ whole genome shotgun (WGS) entry which is preliminary data.</text>
</comment>
<dbReference type="AlphaFoldDB" id="A0A150Q4Q4"/>
<feature type="transmembrane region" description="Helical" evidence="2">
    <location>
        <begin position="139"/>
        <end position="160"/>
    </location>
</feature>
<feature type="compositionally biased region" description="Pro residues" evidence="1">
    <location>
        <begin position="19"/>
        <end position="29"/>
    </location>
</feature>
<organism evidence="3 4">
    <name type="scientific">Sorangium cellulosum</name>
    <name type="common">Polyangium cellulosum</name>
    <dbReference type="NCBI Taxonomy" id="56"/>
    <lineage>
        <taxon>Bacteria</taxon>
        <taxon>Pseudomonadati</taxon>
        <taxon>Myxococcota</taxon>
        <taxon>Polyangia</taxon>
        <taxon>Polyangiales</taxon>
        <taxon>Polyangiaceae</taxon>
        <taxon>Sorangium</taxon>
    </lineage>
</organism>
<dbReference type="SUPFAM" id="SSF81995">
    <property type="entry name" value="beta-sandwich domain of Sec23/24"/>
    <property type="match status" value="1"/>
</dbReference>
<sequence length="193" mass="19623">PYPPGPPYPAPPYPAPPYPAAPYPAPPQQVPQAAPGYPPPGYPPPGYQGGYAPYGGAYPPPGYPPAAAELPPSPPPVPLRRKNPGLMLGGIALTAGGTIAFFAGTGLLASASERYEIYCDFGGFTDVCDTRSDGPRQVAGALISVAGGVMLAVGIPLWIIGGKKVPATDEAPRAPVQTTLSLGPGSATLHTRF</sequence>
<keyword evidence="2" id="KW-0472">Membrane</keyword>
<dbReference type="Proteomes" id="UP000075260">
    <property type="component" value="Unassembled WGS sequence"/>
</dbReference>
<feature type="transmembrane region" description="Helical" evidence="2">
    <location>
        <begin position="86"/>
        <end position="108"/>
    </location>
</feature>
<keyword evidence="2" id="KW-0812">Transmembrane</keyword>
<reference evidence="3 4" key="1">
    <citation type="submission" date="2014-02" db="EMBL/GenBank/DDBJ databases">
        <title>The small core and large imbalanced accessory genome model reveals a collaborative survival strategy of Sorangium cellulosum strains in nature.</title>
        <authorList>
            <person name="Han K."/>
            <person name="Peng R."/>
            <person name="Blom J."/>
            <person name="Li Y.-Z."/>
        </authorList>
    </citation>
    <scope>NUCLEOTIDE SEQUENCE [LARGE SCALE GENOMIC DNA]</scope>
    <source>
        <strain evidence="3 4">So0008-312</strain>
    </source>
</reference>
<proteinExistence type="predicted"/>
<evidence type="ECO:0000256" key="1">
    <source>
        <dbReference type="SAM" id="MobiDB-lite"/>
    </source>
</evidence>
<name>A0A150Q4Q4_SORCE</name>
<accession>A0A150Q4Q4</accession>
<evidence type="ECO:0000256" key="2">
    <source>
        <dbReference type="SAM" id="Phobius"/>
    </source>
</evidence>
<feature type="non-terminal residue" evidence="3">
    <location>
        <position position="1"/>
    </location>
</feature>
<gene>
    <name evidence="3" type="ORF">BE15_04255</name>
</gene>
<keyword evidence="2" id="KW-1133">Transmembrane helix</keyword>
<evidence type="ECO:0000313" key="3">
    <source>
        <dbReference type="EMBL" id="KYF62949.1"/>
    </source>
</evidence>
<evidence type="ECO:0000313" key="4">
    <source>
        <dbReference type="Proteomes" id="UP000075260"/>
    </source>
</evidence>
<protein>
    <submittedName>
        <fullName evidence="3">Uncharacterized protein</fullName>
    </submittedName>
</protein>
<feature type="region of interest" description="Disordered" evidence="1">
    <location>
        <begin position="19"/>
        <end position="42"/>
    </location>
</feature>
<dbReference type="EMBL" id="JEMA01001051">
    <property type="protein sequence ID" value="KYF62949.1"/>
    <property type="molecule type" value="Genomic_DNA"/>
</dbReference>